<dbReference type="Pfam" id="PF20152">
    <property type="entry name" value="DUF6534"/>
    <property type="match status" value="1"/>
</dbReference>
<evidence type="ECO:0000256" key="1">
    <source>
        <dbReference type="SAM" id="Phobius"/>
    </source>
</evidence>
<dbReference type="EMBL" id="MU129218">
    <property type="protein sequence ID" value="KAF9504506.1"/>
    <property type="molecule type" value="Genomic_DNA"/>
</dbReference>
<name>A0A9P6AEZ4_9AGAM</name>
<sequence>MQCMMLPFLPNPLLFALIMETVKVPAVNWNIFHGPFIGNILTSVCFGVLTIQTFSYYHAFPNDRRPVKLVVALLWPLEAFQLVCVTQSLYQWFVNNYPNPLALHRVTWEFTTFQITTTLASATVQTFFVHRVYSLSGNLYLGALVQVLVLVQFGFGTTNAIRSNMVSKLDMMRREIMWSRVSWLTTQAIADVVIAACMCLLLRRRRTGFQKTDSMLTRMILYTIATGLVTAVFSCVAVVLFVKYDFLHVAPLERVLFHHDAHKPAHAKETPGSARYTEPS</sequence>
<evidence type="ECO:0000313" key="3">
    <source>
        <dbReference type="EMBL" id="KAF9504506.1"/>
    </source>
</evidence>
<protein>
    <recommendedName>
        <fullName evidence="2">DUF6534 domain-containing protein</fullName>
    </recommendedName>
</protein>
<feature type="transmembrane region" description="Helical" evidence="1">
    <location>
        <begin position="110"/>
        <end position="129"/>
    </location>
</feature>
<feature type="transmembrane region" description="Helical" evidence="1">
    <location>
        <begin position="181"/>
        <end position="201"/>
    </location>
</feature>
<evidence type="ECO:0000313" key="4">
    <source>
        <dbReference type="Proteomes" id="UP000886523"/>
    </source>
</evidence>
<keyword evidence="1" id="KW-0472">Membrane</keyword>
<dbReference type="OrthoDB" id="2745105at2759"/>
<comment type="caution">
    <text evidence="3">The sequence shown here is derived from an EMBL/GenBank/DDBJ whole genome shotgun (WGS) entry which is preliminary data.</text>
</comment>
<dbReference type="Proteomes" id="UP000886523">
    <property type="component" value="Unassembled WGS sequence"/>
</dbReference>
<keyword evidence="4" id="KW-1185">Reference proteome</keyword>
<dbReference type="PANTHER" id="PTHR40465">
    <property type="entry name" value="CHROMOSOME 1, WHOLE GENOME SHOTGUN SEQUENCE"/>
    <property type="match status" value="1"/>
</dbReference>
<feature type="transmembrane region" description="Helical" evidence="1">
    <location>
        <begin position="36"/>
        <end position="57"/>
    </location>
</feature>
<feature type="transmembrane region" description="Helical" evidence="1">
    <location>
        <begin position="69"/>
        <end position="90"/>
    </location>
</feature>
<evidence type="ECO:0000259" key="2">
    <source>
        <dbReference type="Pfam" id="PF20152"/>
    </source>
</evidence>
<dbReference type="PANTHER" id="PTHR40465:SF1">
    <property type="entry name" value="DUF6534 DOMAIN-CONTAINING PROTEIN"/>
    <property type="match status" value="1"/>
</dbReference>
<keyword evidence="1" id="KW-0812">Transmembrane</keyword>
<feature type="transmembrane region" description="Helical" evidence="1">
    <location>
        <begin position="141"/>
        <end position="161"/>
    </location>
</feature>
<organism evidence="3 4">
    <name type="scientific">Hydnum rufescens UP504</name>
    <dbReference type="NCBI Taxonomy" id="1448309"/>
    <lineage>
        <taxon>Eukaryota</taxon>
        <taxon>Fungi</taxon>
        <taxon>Dikarya</taxon>
        <taxon>Basidiomycota</taxon>
        <taxon>Agaricomycotina</taxon>
        <taxon>Agaricomycetes</taxon>
        <taxon>Cantharellales</taxon>
        <taxon>Hydnaceae</taxon>
        <taxon>Hydnum</taxon>
    </lineage>
</organism>
<reference evidence="3" key="1">
    <citation type="journal article" date="2020" name="Nat. Commun.">
        <title>Large-scale genome sequencing of mycorrhizal fungi provides insights into the early evolution of symbiotic traits.</title>
        <authorList>
            <person name="Miyauchi S."/>
            <person name="Kiss E."/>
            <person name="Kuo A."/>
            <person name="Drula E."/>
            <person name="Kohler A."/>
            <person name="Sanchez-Garcia M."/>
            <person name="Morin E."/>
            <person name="Andreopoulos B."/>
            <person name="Barry K.W."/>
            <person name="Bonito G."/>
            <person name="Buee M."/>
            <person name="Carver A."/>
            <person name="Chen C."/>
            <person name="Cichocki N."/>
            <person name="Clum A."/>
            <person name="Culley D."/>
            <person name="Crous P.W."/>
            <person name="Fauchery L."/>
            <person name="Girlanda M."/>
            <person name="Hayes R.D."/>
            <person name="Keri Z."/>
            <person name="LaButti K."/>
            <person name="Lipzen A."/>
            <person name="Lombard V."/>
            <person name="Magnuson J."/>
            <person name="Maillard F."/>
            <person name="Murat C."/>
            <person name="Nolan M."/>
            <person name="Ohm R.A."/>
            <person name="Pangilinan J."/>
            <person name="Pereira M.F."/>
            <person name="Perotto S."/>
            <person name="Peter M."/>
            <person name="Pfister S."/>
            <person name="Riley R."/>
            <person name="Sitrit Y."/>
            <person name="Stielow J.B."/>
            <person name="Szollosi G."/>
            <person name="Zifcakova L."/>
            <person name="Stursova M."/>
            <person name="Spatafora J.W."/>
            <person name="Tedersoo L."/>
            <person name="Vaario L.M."/>
            <person name="Yamada A."/>
            <person name="Yan M."/>
            <person name="Wang P."/>
            <person name="Xu J."/>
            <person name="Bruns T."/>
            <person name="Baldrian P."/>
            <person name="Vilgalys R."/>
            <person name="Dunand C."/>
            <person name="Henrissat B."/>
            <person name="Grigoriev I.V."/>
            <person name="Hibbett D."/>
            <person name="Nagy L.G."/>
            <person name="Martin F.M."/>
        </authorList>
    </citation>
    <scope>NUCLEOTIDE SEQUENCE</scope>
    <source>
        <strain evidence="3">UP504</strain>
    </source>
</reference>
<dbReference type="InterPro" id="IPR045339">
    <property type="entry name" value="DUF6534"/>
</dbReference>
<dbReference type="AlphaFoldDB" id="A0A9P6AEZ4"/>
<proteinExistence type="predicted"/>
<accession>A0A9P6AEZ4</accession>
<keyword evidence="1" id="KW-1133">Transmembrane helix</keyword>
<feature type="transmembrane region" description="Helical" evidence="1">
    <location>
        <begin position="221"/>
        <end position="242"/>
    </location>
</feature>
<feature type="domain" description="DUF6534" evidence="2">
    <location>
        <begin position="188"/>
        <end position="250"/>
    </location>
</feature>
<gene>
    <name evidence="3" type="ORF">BS47DRAFT_670498</name>
</gene>